<dbReference type="EMBL" id="CAJJDM010000022">
    <property type="protein sequence ID" value="CAD8056316.1"/>
    <property type="molecule type" value="Genomic_DNA"/>
</dbReference>
<accession>A0A8S1KUD7</accession>
<sequence length="100" mass="11677">MSWYKQLGNSVKELRFVFCQTCGRSEGVRNLVSKNYWQWKEANPKFPFVVRECESIDPYILIRYKYGVEKKALIGNLNEQELEQVLGQLVAQSNKVNSTI</sequence>
<evidence type="ECO:0000256" key="5">
    <source>
        <dbReference type="ARBA" id="ARBA00023128"/>
    </source>
</evidence>
<dbReference type="InterPro" id="IPR016464">
    <property type="entry name" value="NADH_Ub_cplx-1_asu_su-2"/>
</dbReference>
<dbReference type="PANTHER" id="PTHR12878">
    <property type="entry name" value="NADH-UBIQUINONE OXIDOREDUCTASE B8 SUBUNIT"/>
    <property type="match status" value="1"/>
</dbReference>
<evidence type="ECO:0000313" key="9">
    <source>
        <dbReference type="Proteomes" id="UP000688137"/>
    </source>
</evidence>
<protein>
    <recommendedName>
        <fullName evidence="7">Ribosomal protein/NADH dehydrogenase domain-containing protein</fullName>
    </recommendedName>
</protein>
<dbReference type="GO" id="GO:0016020">
    <property type="term" value="C:membrane"/>
    <property type="evidence" value="ECO:0007669"/>
    <property type="project" value="UniProtKB-SubCell"/>
</dbReference>
<dbReference type="Proteomes" id="UP000688137">
    <property type="component" value="Unassembled WGS sequence"/>
</dbReference>
<comment type="subcellular location">
    <subcellularLocation>
        <location evidence="2">Membrane</location>
    </subcellularLocation>
    <subcellularLocation>
        <location evidence="1">Mitochondrion</location>
    </subcellularLocation>
</comment>
<keyword evidence="5" id="KW-0496">Mitochondrion</keyword>
<keyword evidence="4" id="KW-0249">Electron transport</keyword>
<evidence type="ECO:0000259" key="7">
    <source>
        <dbReference type="SMART" id="SM00916"/>
    </source>
</evidence>
<evidence type="ECO:0000256" key="2">
    <source>
        <dbReference type="ARBA" id="ARBA00004370"/>
    </source>
</evidence>
<evidence type="ECO:0000256" key="1">
    <source>
        <dbReference type="ARBA" id="ARBA00004173"/>
    </source>
</evidence>
<feature type="domain" description="Ribosomal protein/NADH dehydrogenase" evidence="7">
    <location>
        <begin position="20"/>
        <end position="93"/>
    </location>
</feature>
<dbReference type="PANTHER" id="PTHR12878:SF0">
    <property type="entry name" value="NADH DEHYDROGENASE [UBIQUINONE] 1 ALPHA SUBCOMPLEX SUBUNIT 2"/>
    <property type="match status" value="1"/>
</dbReference>
<dbReference type="AlphaFoldDB" id="A0A8S1KUD7"/>
<dbReference type="OMA" id="FIEQQYV"/>
<keyword evidence="6" id="KW-0472">Membrane</keyword>
<name>A0A8S1KUD7_PARPR</name>
<evidence type="ECO:0000256" key="3">
    <source>
        <dbReference type="ARBA" id="ARBA00022448"/>
    </source>
</evidence>
<dbReference type="Pfam" id="PF05047">
    <property type="entry name" value="L51_S25_CI-B8"/>
    <property type="match status" value="1"/>
</dbReference>
<proteinExistence type="predicted"/>
<evidence type="ECO:0000313" key="8">
    <source>
        <dbReference type="EMBL" id="CAD8056316.1"/>
    </source>
</evidence>
<dbReference type="PIRSF" id="PIRSF005822">
    <property type="entry name" value="NDUA2"/>
    <property type="match status" value="1"/>
</dbReference>
<dbReference type="GO" id="GO:0005739">
    <property type="term" value="C:mitochondrion"/>
    <property type="evidence" value="ECO:0007669"/>
    <property type="project" value="UniProtKB-SubCell"/>
</dbReference>
<keyword evidence="3" id="KW-0813">Transport</keyword>
<dbReference type="FunFam" id="3.40.30.10:FF:000592">
    <property type="entry name" value="Uncharacterized protein"/>
    <property type="match status" value="1"/>
</dbReference>
<organism evidence="8 9">
    <name type="scientific">Paramecium primaurelia</name>
    <dbReference type="NCBI Taxonomy" id="5886"/>
    <lineage>
        <taxon>Eukaryota</taxon>
        <taxon>Sar</taxon>
        <taxon>Alveolata</taxon>
        <taxon>Ciliophora</taxon>
        <taxon>Intramacronucleata</taxon>
        <taxon>Oligohymenophorea</taxon>
        <taxon>Peniculida</taxon>
        <taxon>Parameciidae</taxon>
        <taxon>Paramecium</taxon>
    </lineage>
</organism>
<reference evidence="8" key="1">
    <citation type="submission" date="2021-01" db="EMBL/GenBank/DDBJ databases">
        <authorList>
            <consortium name="Genoscope - CEA"/>
            <person name="William W."/>
        </authorList>
    </citation>
    <scope>NUCLEOTIDE SEQUENCE</scope>
</reference>
<evidence type="ECO:0000256" key="4">
    <source>
        <dbReference type="ARBA" id="ARBA00022982"/>
    </source>
</evidence>
<dbReference type="InterPro" id="IPR007741">
    <property type="entry name" value="Ribosomal_mL43/mS25/NADH_DH"/>
</dbReference>
<keyword evidence="9" id="KW-1185">Reference proteome</keyword>
<dbReference type="SMART" id="SM00916">
    <property type="entry name" value="L51_S25_CI-B8"/>
    <property type="match status" value="1"/>
</dbReference>
<evidence type="ECO:0000256" key="6">
    <source>
        <dbReference type="ARBA" id="ARBA00023136"/>
    </source>
</evidence>
<gene>
    <name evidence="8" type="ORF">PPRIM_AZ9-3.1.T0240251</name>
</gene>
<comment type="caution">
    <text evidence="8">The sequence shown here is derived from an EMBL/GenBank/DDBJ whole genome shotgun (WGS) entry which is preliminary data.</text>
</comment>